<dbReference type="GO" id="GO:0016020">
    <property type="term" value="C:membrane"/>
    <property type="evidence" value="ECO:0007669"/>
    <property type="project" value="InterPro"/>
</dbReference>
<dbReference type="Gene3D" id="1.20.5.1930">
    <property type="match status" value="1"/>
</dbReference>
<dbReference type="Gene3D" id="3.30.565.10">
    <property type="entry name" value="Histidine kinase-like ATPase, C-terminal domain"/>
    <property type="match status" value="1"/>
</dbReference>
<dbReference type="CDD" id="cd16917">
    <property type="entry name" value="HATPase_UhpB-NarQ-NarX-like"/>
    <property type="match status" value="1"/>
</dbReference>
<keyword evidence="6" id="KW-1133">Transmembrane helix</keyword>
<feature type="transmembrane region" description="Helical" evidence="6">
    <location>
        <begin position="139"/>
        <end position="157"/>
    </location>
</feature>
<dbReference type="CDD" id="cd06170">
    <property type="entry name" value="LuxR_C_like"/>
    <property type="match status" value="1"/>
</dbReference>
<keyword evidence="4" id="KW-0804">Transcription</keyword>
<dbReference type="SMART" id="SM00448">
    <property type="entry name" value="REC"/>
    <property type="match status" value="1"/>
</dbReference>
<feature type="transmembrane region" description="Helical" evidence="6">
    <location>
        <begin position="12"/>
        <end position="30"/>
    </location>
</feature>
<dbReference type="InterPro" id="IPR011006">
    <property type="entry name" value="CheY-like_superfamily"/>
</dbReference>
<dbReference type="PANTHER" id="PTHR43214">
    <property type="entry name" value="TWO-COMPONENT RESPONSE REGULATOR"/>
    <property type="match status" value="1"/>
</dbReference>
<evidence type="ECO:0000256" key="2">
    <source>
        <dbReference type="ARBA" id="ARBA00023015"/>
    </source>
</evidence>
<dbReference type="InterPro" id="IPR001789">
    <property type="entry name" value="Sig_transdc_resp-reg_receiver"/>
</dbReference>
<keyword evidence="2" id="KW-0805">Transcription regulation</keyword>
<dbReference type="InterPro" id="IPR000792">
    <property type="entry name" value="Tscrpt_reg_LuxR_C"/>
</dbReference>
<dbReference type="Pfam" id="PF07730">
    <property type="entry name" value="HisKA_3"/>
    <property type="match status" value="1"/>
</dbReference>
<dbReference type="InterPro" id="IPR011712">
    <property type="entry name" value="Sig_transdc_His_kin_sub3_dim/P"/>
</dbReference>
<evidence type="ECO:0000256" key="5">
    <source>
        <dbReference type="PROSITE-ProRule" id="PRU00169"/>
    </source>
</evidence>
<feature type="transmembrane region" description="Helical" evidence="6">
    <location>
        <begin position="109"/>
        <end position="127"/>
    </location>
</feature>
<evidence type="ECO:0000313" key="9">
    <source>
        <dbReference type="EMBL" id="NOJ70414.1"/>
    </source>
</evidence>
<dbReference type="PRINTS" id="PR00038">
    <property type="entry name" value="HTHLUXR"/>
</dbReference>
<dbReference type="Pfam" id="PF02518">
    <property type="entry name" value="HATPase_c"/>
    <property type="match status" value="1"/>
</dbReference>
<dbReference type="PROSITE" id="PS50110">
    <property type="entry name" value="RESPONSE_REGULATORY"/>
    <property type="match status" value="1"/>
</dbReference>
<keyword evidence="1 5" id="KW-0597">Phosphoprotein</keyword>
<reference evidence="9 10" key="1">
    <citation type="submission" date="2020-05" db="EMBL/GenBank/DDBJ databases">
        <title>Whole genome sequencing and identification of novel metabolites from Paenibacillus alvei strain JR949.</title>
        <authorList>
            <person name="Rajendhran J."/>
            <person name="Sree Pranav P."/>
            <person name="Mahalakshmi B."/>
            <person name="Karthikeyan R."/>
        </authorList>
    </citation>
    <scope>NUCLEOTIDE SEQUENCE [LARGE SCALE GENOMIC DNA]</scope>
    <source>
        <strain evidence="9 10">JR949</strain>
    </source>
</reference>
<evidence type="ECO:0000256" key="3">
    <source>
        <dbReference type="ARBA" id="ARBA00023125"/>
    </source>
</evidence>
<dbReference type="GO" id="GO:0000155">
    <property type="term" value="F:phosphorelay sensor kinase activity"/>
    <property type="evidence" value="ECO:0007669"/>
    <property type="project" value="InterPro"/>
</dbReference>
<dbReference type="PROSITE" id="PS00622">
    <property type="entry name" value="HTH_LUXR_1"/>
    <property type="match status" value="1"/>
</dbReference>
<proteinExistence type="predicted"/>
<protein>
    <submittedName>
        <fullName evidence="9">Response regulator</fullName>
    </submittedName>
</protein>
<accession>A0AAP6ZUF8</accession>
<dbReference type="RefSeq" id="WP_171415885.1">
    <property type="nucleotide sequence ID" value="NZ_JABFOR010000006.1"/>
</dbReference>
<feature type="transmembrane region" description="Helical" evidence="6">
    <location>
        <begin position="36"/>
        <end position="56"/>
    </location>
</feature>
<dbReference type="InterPro" id="IPR039420">
    <property type="entry name" value="WalR-like"/>
</dbReference>
<dbReference type="GO" id="GO:0003677">
    <property type="term" value="F:DNA binding"/>
    <property type="evidence" value="ECO:0007669"/>
    <property type="project" value="UniProtKB-KW"/>
</dbReference>
<feature type="domain" description="Response regulatory" evidence="8">
    <location>
        <begin position="394"/>
        <end position="510"/>
    </location>
</feature>
<gene>
    <name evidence="9" type="ORF">HMI46_07600</name>
</gene>
<dbReference type="Pfam" id="PF00072">
    <property type="entry name" value="Response_reg"/>
    <property type="match status" value="1"/>
</dbReference>
<evidence type="ECO:0000256" key="1">
    <source>
        <dbReference type="ARBA" id="ARBA00022553"/>
    </source>
</evidence>
<dbReference type="InterPro" id="IPR003594">
    <property type="entry name" value="HATPase_dom"/>
</dbReference>
<dbReference type="CDD" id="cd17536">
    <property type="entry name" value="REC_YesN-like"/>
    <property type="match status" value="1"/>
</dbReference>
<comment type="caution">
    <text evidence="9">The sequence shown here is derived from an EMBL/GenBank/DDBJ whole genome shotgun (WGS) entry which is preliminary data.</text>
</comment>
<sequence>MEQRKWHWIDTAMLSLYMLWIVSGVVYMAISPNFIMHNTAGSLIEFMMCSALPLWFWRPGSIHPSKFIASEIILSGGINLSMHLSMPFYLDNMVLPSLLIGFMTTRANIWWGAPIVGLFPFIGIWSGKLTWLQALDASVNHFILFGIGVGFSVFLQSQRKMKQLLQENEDQFKVIRQYAEQVERLTVQEERNRVAGELHDTLGHSHVSIVMGMESVKTLMAVDLEQAKLRLDLVIEHARSSYEKVRHHIHDIASSEEEQYSLEEVLGQLLDTLHNQTDIECKFIAEGSAYCIPYAHRMAIERCVQEAATNAVRHGKASIIEVRLVYDTEEVCLFIRDNGIGDENLTFGYGLSSMNERLQAYGGQLRVRSSLGGGIEVICRVPRIMPLEEERPIRLLIVDDEQLIRESLCFLFEQEEDIHVVGTARDGKEAIEYAEHEHSDIVLMDIRMPRMDGLAAVRVIKERWPAMKVILLTTIEETDYAVQAIDAGAEAYLLKSVHPEELLASVRLVHHGGTSLSQSVTRMLSDQLKHIEHDEQEDRKLQAPEPNTQHTFLAQDPFGLTEREKQVLQYLAQGMKYREIAQTLYLAEGTIRNHISNLYAKIGVNDRLSAVNAARKVHLLYSPPTAAK</sequence>
<dbReference type="EMBL" id="JABFOR010000006">
    <property type="protein sequence ID" value="NOJ70414.1"/>
    <property type="molecule type" value="Genomic_DNA"/>
</dbReference>
<keyword evidence="6" id="KW-0812">Transmembrane</keyword>
<dbReference type="Proteomes" id="UP000552038">
    <property type="component" value="Unassembled WGS sequence"/>
</dbReference>
<keyword evidence="6" id="KW-0472">Membrane</keyword>
<evidence type="ECO:0000256" key="4">
    <source>
        <dbReference type="ARBA" id="ARBA00023163"/>
    </source>
</evidence>
<dbReference type="SUPFAM" id="SSF46894">
    <property type="entry name" value="C-terminal effector domain of the bipartite response regulators"/>
    <property type="match status" value="1"/>
</dbReference>
<evidence type="ECO:0000256" key="6">
    <source>
        <dbReference type="SAM" id="Phobius"/>
    </source>
</evidence>
<dbReference type="PROSITE" id="PS50043">
    <property type="entry name" value="HTH_LUXR_2"/>
    <property type="match status" value="1"/>
</dbReference>
<feature type="domain" description="HTH luxR-type" evidence="7">
    <location>
        <begin position="553"/>
        <end position="618"/>
    </location>
</feature>
<dbReference type="GO" id="GO:0046983">
    <property type="term" value="F:protein dimerization activity"/>
    <property type="evidence" value="ECO:0007669"/>
    <property type="project" value="InterPro"/>
</dbReference>
<name>A0AAP6ZUF8_PAEAL</name>
<dbReference type="InterPro" id="IPR036890">
    <property type="entry name" value="HATPase_C_sf"/>
</dbReference>
<dbReference type="Gene3D" id="3.40.50.2300">
    <property type="match status" value="1"/>
</dbReference>
<evidence type="ECO:0000259" key="7">
    <source>
        <dbReference type="PROSITE" id="PS50043"/>
    </source>
</evidence>
<keyword evidence="3" id="KW-0238">DNA-binding</keyword>
<feature type="transmembrane region" description="Helical" evidence="6">
    <location>
        <begin position="68"/>
        <end position="89"/>
    </location>
</feature>
<evidence type="ECO:0000259" key="8">
    <source>
        <dbReference type="PROSITE" id="PS50110"/>
    </source>
</evidence>
<organism evidence="9 10">
    <name type="scientific">Paenibacillus alvei</name>
    <name type="common">Bacillus alvei</name>
    <dbReference type="NCBI Taxonomy" id="44250"/>
    <lineage>
        <taxon>Bacteria</taxon>
        <taxon>Bacillati</taxon>
        <taxon>Bacillota</taxon>
        <taxon>Bacilli</taxon>
        <taxon>Bacillales</taxon>
        <taxon>Paenibacillaceae</taxon>
        <taxon>Paenibacillus</taxon>
    </lineage>
</organism>
<evidence type="ECO:0000313" key="10">
    <source>
        <dbReference type="Proteomes" id="UP000552038"/>
    </source>
</evidence>
<dbReference type="PANTHER" id="PTHR43214:SF24">
    <property type="entry name" value="TRANSCRIPTIONAL REGULATORY PROTEIN NARL-RELATED"/>
    <property type="match status" value="1"/>
</dbReference>
<dbReference type="InterPro" id="IPR016032">
    <property type="entry name" value="Sig_transdc_resp-reg_C-effctor"/>
</dbReference>
<dbReference type="GO" id="GO:0006355">
    <property type="term" value="P:regulation of DNA-templated transcription"/>
    <property type="evidence" value="ECO:0007669"/>
    <property type="project" value="InterPro"/>
</dbReference>
<dbReference type="Pfam" id="PF00196">
    <property type="entry name" value="GerE"/>
    <property type="match status" value="1"/>
</dbReference>
<dbReference type="SMART" id="SM00387">
    <property type="entry name" value="HATPase_c"/>
    <property type="match status" value="1"/>
</dbReference>
<dbReference type="AlphaFoldDB" id="A0AAP6ZUF8"/>
<feature type="modified residue" description="4-aspartylphosphate" evidence="5">
    <location>
        <position position="445"/>
    </location>
</feature>
<dbReference type="SUPFAM" id="SSF55874">
    <property type="entry name" value="ATPase domain of HSP90 chaperone/DNA topoisomerase II/histidine kinase"/>
    <property type="match status" value="1"/>
</dbReference>
<dbReference type="SUPFAM" id="SSF52172">
    <property type="entry name" value="CheY-like"/>
    <property type="match status" value="1"/>
</dbReference>
<dbReference type="SMART" id="SM00421">
    <property type="entry name" value="HTH_LUXR"/>
    <property type="match status" value="1"/>
</dbReference>